<dbReference type="GO" id="GO:0050660">
    <property type="term" value="F:flavin adenine dinucleotide binding"/>
    <property type="evidence" value="ECO:0007669"/>
    <property type="project" value="InterPro"/>
</dbReference>
<evidence type="ECO:0000256" key="1">
    <source>
        <dbReference type="ARBA" id="ARBA00009183"/>
    </source>
</evidence>
<reference evidence="6" key="1">
    <citation type="journal article" date="2020" name="Stud. Mycol.">
        <title>101 Dothideomycetes genomes: a test case for predicting lifestyles and emergence of pathogens.</title>
        <authorList>
            <person name="Haridas S."/>
            <person name="Albert R."/>
            <person name="Binder M."/>
            <person name="Bloem J."/>
            <person name="Labutti K."/>
            <person name="Salamov A."/>
            <person name="Andreopoulos B."/>
            <person name="Baker S."/>
            <person name="Barry K."/>
            <person name="Bills G."/>
            <person name="Bluhm B."/>
            <person name="Cannon C."/>
            <person name="Castanera R."/>
            <person name="Culley D."/>
            <person name="Daum C."/>
            <person name="Ezra D."/>
            <person name="Gonzalez J."/>
            <person name="Henrissat B."/>
            <person name="Kuo A."/>
            <person name="Liang C."/>
            <person name="Lipzen A."/>
            <person name="Lutzoni F."/>
            <person name="Magnuson J."/>
            <person name="Mondo S."/>
            <person name="Nolan M."/>
            <person name="Ohm R."/>
            <person name="Pangilinan J."/>
            <person name="Park H.-J."/>
            <person name="Ramirez L."/>
            <person name="Alfaro M."/>
            <person name="Sun H."/>
            <person name="Tritt A."/>
            <person name="Yoshinaga Y."/>
            <person name="Zwiers L.-H."/>
            <person name="Turgeon B."/>
            <person name="Goodwin S."/>
            <person name="Spatafora J."/>
            <person name="Crous P."/>
            <person name="Grigoriev I."/>
        </authorList>
    </citation>
    <scope>NUCLEOTIDE SEQUENCE</scope>
    <source>
        <strain evidence="6">CBS 110217</strain>
    </source>
</reference>
<evidence type="ECO:0000256" key="2">
    <source>
        <dbReference type="ARBA" id="ARBA00022630"/>
    </source>
</evidence>
<dbReference type="Proteomes" id="UP000799777">
    <property type="component" value="Unassembled WGS sequence"/>
</dbReference>
<accession>A0A9P4LG25</accession>
<dbReference type="InterPro" id="IPR050346">
    <property type="entry name" value="FMO-like"/>
</dbReference>
<organism evidence="6 7">
    <name type="scientific">Setomelanomma holmii</name>
    <dbReference type="NCBI Taxonomy" id="210430"/>
    <lineage>
        <taxon>Eukaryota</taxon>
        <taxon>Fungi</taxon>
        <taxon>Dikarya</taxon>
        <taxon>Ascomycota</taxon>
        <taxon>Pezizomycotina</taxon>
        <taxon>Dothideomycetes</taxon>
        <taxon>Pleosporomycetidae</taxon>
        <taxon>Pleosporales</taxon>
        <taxon>Pleosporineae</taxon>
        <taxon>Phaeosphaeriaceae</taxon>
        <taxon>Setomelanomma</taxon>
    </lineage>
</organism>
<dbReference type="OrthoDB" id="66881at2759"/>
<keyword evidence="4" id="KW-0521">NADP</keyword>
<evidence type="ECO:0000313" key="7">
    <source>
        <dbReference type="Proteomes" id="UP000799777"/>
    </source>
</evidence>
<evidence type="ECO:0000313" key="6">
    <source>
        <dbReference type="EMBL" id="KAF2025141.1"/>
    </source>
</evidence>
<name>A0A9P4LG25_9PLEO</name>
<dbReference type="EMBL" id="ML978273">
    <property type="protein sequence ID" value="KAF2025141.1"/>
    <property type="molecule type" value="Genomic_DNA"/>
</dbReference>
<dbReference type="InterPro" id="IPR000960">
    <property type="entry name" value="Flavin_mOase"/>
</dbReference>
<proteinExistence type="inferred from homology"/>
<dbReference type="PIRSF" id="PIRSF000332">
    <property type="entry name" value="FMO"/>
    <property type="match status" value="1"/>
</dbReference>
<dbReference type="PRINTS" id="PR00419">
    <property type="entry name" value="ADXRDTASE"/>
</dbReference>
<gene>
    <name evidence="6" type="ORF">EK21DRAFT_104161</name>
</gene>
<dbReference type="GO" id="GO:0050661">
    <property type="term" value="F:NADP binding"/>
    <property type="evidence" value="ECO:0007669"/>
    <property type="project" value="InterPro"/>
</dbReference>
<dbReference type="GO" id="GO:0004499">
    <property type="term" value="F:N,N-dimethylaniline monooxygenase activity"/>
    <property type="evidence" value="ECO:0007669"/>
    <property type="project" value="InterPro"/>
</dbReference>
<dbReference type="SUPFAM" id="SSF51905">
    <property type="entry name" value="FAD/NAD(P)-binding domain"/>
    <property type="match status" value="2"/>
</dbReference>
<dbReference type="AlphaFoldDB" id="A0A9P4LG25"/>
<dbReference type="Pfam" id="PF13450">
    <property type="entry name" value="NAD_binding_8"/>
    <property type="match status" value="1"/>
</dbReference>
<dbReference type="Gene3D" id="3.50.50.60">
    <property type="entry name" value="FAD/NAD(P)-binding domain"/>
    <property type="match status" value="2"/>
</dbReference>
<sequence>MLESHVKSVAVIGAGAAGAATAAALAAEDYFDTIRVFERRESPGGTWIYDADPGTSIRLLPGMNPPMTDPPLKVPSNLPRIIEPASQQRYDRTPIYAELTTNVPEIIMSFSDQRFAYGPFVPHWIPKQYIQNYFSSHKIDHLLVLNTTVEDVSRLKDREGWKLIIRRFDPIDHVDVWWEEQFDAVVLANGHYSVPFVPQVKGLETFITKFPNCITHSKSYRTPSTYTNQRVLIIGNSASGHDITTQLVQSKLLKGPVYQSRRSHSRWDGEEAPPGVIWKPIIREYVAATGAIVFEDGSVLNDIDAVIYCTGYKPSFPFWNQKANGGGLYDYAKNRLRGFYQHAFSMRFPTSLAIMGIPRVLTFRSFEYQAIALARLFSGRNARSLPDMEDMQRWEKDRAELVTREHRTFHTILWDNGETMEWFRWLYEFSGLPLLEGKGRVPPVLDEQARWAYDHVKKYPEPNKDKERVVEDEWVVVDKRKKDSAHFI</sequence>
<keyword evidence="2" id="KW-0285">Flavoprotein</keyword>
<dbReference type="InterPro" id="IPR036188">
    <property type="entry name" value="FAD/NAD-bd_sf"/>
</dbReference>
<comment type="caution">
    <text evidence="6">The sequence shown here is derived from an EMBL/GenBank/DDBJ whole genome shotgun (WGS) entry which is preliminary data.</text>
</comment>
<protein>
    <submittedName>
        <fullName evidence="6">FAD/NAD(P)-binding domain-containing protein</fullName>
    </submittedName>
</protein>
<evidence type="ECO:0000256" key="4">
    <source>
        <dbReference type="ARBA" id="ARBA00022857"/>
    </source>
</evidence>
<dbReference type="Pfam" id="PF00743">
    <property type="entry name" value="FMO-like"/>
    <property type="match status" value="2"/>
</dbReference>
<evidence type="ECO:0000256" key="5">
    <source>
        <dbReference type="ARBA" id="ARBA00023002"/>
    </source>
</evidence>
<dbReference type="InterPro" id="IPR020946">
    <property type="entry name" value="Flavin_mOase-like"/>
</dbReference>
<keyword evidence="5" id="KW-0560">Oxidoreductase</keyword>
<keyword evidence="3" id="KW-0274">FAD</keyword>
<dbReference type="PANTHER" id="PTHR23023">
    <property type="entry name" value="DIMETHYLANILINE MONOOXYGENASE"/>
    <property type="match status" value="1"/>
</dbReference>
<comment type="similarity">
    <text evidence="1">Belongs to the FMO family.</text>
</comment>
<keyword evidence="7" id="KW-1185">Reference proteome</keyword>
<evidence type="ECO:0000256" key="3">
    <source>
        <dbReference type="ARBA" id="ARBA00022827"/>
    </source>
</evidence>